<feature type="transmembrane region" description="Helical" evidence="6">
    <location>
        <begin position="156"/>
        <end position="176"/>
    </location>
</feature>
<sequence length="296" mass="32470">MNTAAGKIRIYIVAFATIFVWSSTFISTKILLKEFSPVEILLYRFFAAWLLMFIVYPKVHRPESLKAELTLVLAGISGGSLYFLGENFALRFSLASNVSLLVSTAPILTAILAHFFIRGEKFSRNSISGALIAFAGAALVILNGTFVLKLNPAGDLLALSSALSWAVYSITIKNLKTKYPTYYITRKIFFYTLLTSLPVVIVSPIRLQFSAFADPVMAVNFLFLAVFASCGAYVAWNRVIWTLGATKANNFIYFIPLLTLFESALILGEPLTPFAGVGTILVVAGVFQASKKTEHS</sequence>
<dbReference type="SUPFAM" id="SSF103481">
    <property type="entry name" value="Multidrug resistance efflux transporter EmrE"/>
    <property type="match status" value="2"/>
</dbReference>
<dbReference type="Proteomes" id="UP001198163">
    <property type="component" value="Unassembled WGS sequence"/>
</dbReference>
<evidence type="ECO:0000256" key="1">
    <source>
        <dbReference type="ARBA" id="ARBA00004651"/>
    </source>
</evidence>
<evidence type="ECO:0000256" key="2">
    <source>
        <dbReference type="ARBA" id="ARBA00022475"/>
    </source>
</evidence>
<feature type="transmembrane region" description="Helical" evidence="6">
    <location>
        <begin position="129"/>
        <end position="150"/>
    </location>
</feature>
<feature type="domain" description="EamA" evidence="7">
    <location>
        <begin position="154"/>
        <end position="287"/>
    </location>
</feature>
<evidence type="ECO:0000256" key="5">
    <source>
        <dbReference type="ARBA" id="ARBA00023136"/>
    </source>
</evidence>
<dbReference type="RefSeq" id="WP_230758585.1">
    <property type="nucleotide sequence ID" value="NZ_JAINWA010000003.1"/>
</dbReference>
<accession>A0AAE3EJF9</accession>
<dbReference type="PANTHER" id="PTHR32322">
    <property type="entry name" value="INNER MEMBRANE TRANSPORTER"/>
    <property type="match status" value="1"/>
</dbReference>
<evidence type="ECO:0000313" key="8">
    <source>
        <dbReference type="EMBL" id="MCD1656135.1"/>
    </source>
</evidence>
<feature type="transmembrane region" description="Helical" evidence="6">
    <location>
        <begin position="68"/>
        <end position="85"/>
    </location>
</feature>
<comment type="subcellular location">
    <subcellularLocation>
        <location evidence="1">Cell membrane</location>
        <topology evidence="1">Multi-pass membrane protein</topology>
    </subcellularLocation>
</comment>
<dbReference type="InterPro" id="IPR000620">
    <property type="entry name" value="EamA_dom"/>
</dbReference>
<feature type="transmembrane region" description="Helical" evidence="6">
    <location>
        <begin position="217"/>
        <end position="236"/>
    </location>
</feature>
<dbReference type="InterPro" id="IPR050638">
    <property type="entry name" value="AA-Vitamin_Transporters"/>
</dbReference>
<feature type="transmembrane region" description="Helical" evidence="6">
    <location>
        <begin position="188"/>
        <end position="205"/>
    </location>
</feature>
<evidence type="ECO:0000256" key="6">
    <source>
        <dbReference type="SAM" id="Phobius"/>
    </source>
</evidence>
<evidence type="ECO:0000256" key="4">
    <source>
        <dbReference type="ARBA" id="ARBA00022989"/>
    </source>
</evidence>
<dbReference type="PANTHER" id="PTHR32322:SF18">
    <property type="entry name" value="S-ADENOSYLMETHIONINE_S-ADENOSYLHOMOCYSTEINE TRANSPORTER"/>
    <property type="match status" value="1"/>
</dbReference>
<feature type="transmembrane region" description="Helical" evidence="6">
    <location>
        <begin position="97"/>
        <end position="117"/>
    </location>
</feature>
<gene>
    <name evidence="8" type="ORF">K7J14_15650</name>
</gene>
<feature type="domain" description="EamA" evidence="7">
    <location>
        <begin position="10"/>
        <end position="141"/>
    </location>
</feature>
<proteinExistence type="predicted"/>
<dbReference type="InterPro" id="IPR037185">
    <property type="entry name" value="EmrE-like"/>
</dbReference>
<organism evidence="8 9">
    <name type="scientific">Teretinema zuelzerae</name>
    <dbReference type="NCBI Taxonomy" id="156"/>
    <lineage>
        <taxon>Bacteria</taxon>
        <taxon>Pseudomonadati</taxon>
        <taxon>Spirochaetota</taxon>
        <taxon>Spirochaetia</taxon>
        <taxon>Spirochaetales</taxon>
        <taxon>Treponemataceae</taxon>
        <taxon>Teretinema</taxon>
    </lineage>
</organism>
<evidence type="ECO:0000256" key="3">
    <source>
        <dbReference type="ARBA" id="ARBA00022692"/>
    </source>
</evidence>
<reference evidence="8" key="1">
    <citation type="submission" date="2021-08" db="EMBL/GenBank/DDBJ databases">
        <title>Comparative analyses of Brucepasteria parasyntrophica and Teretinema zuelzerae.</title>
        <authorList>
            <person name="Song Y."/>
            <person name="Brune A."/>
        </authorList>
    </citation>
    <scope>NUCLEOTIDE SEQUENCE</scope>
    <source>
        <strain evidence="8">DSM 1903</strain>
    </source>
</reference>
<dbReference type="Pfam" id="PF00892">
    <property type="entry name" value="EamA"/>
    <property type="match status" value="2"/>
</dbReference>
<keyword evidence="9" id="KW-1185">Reference proteome</keyword>
<name>A0AAE3EJF9_9SPIR</name>
<protein>
    <submittedName>
        <fullName evidence="8">DMT family transporter</fullName>
    </submittedName>
</protein>
<evidence type="ECO:0000313" key="9">
    <source>
        <dbReference type="Proteomes" id="UP001198163"/>
    </source>
</evidence>
<dbReference type="GO" id="GO:0005886">
    <property type="term" value="C:plasma membrane"/>
    <property type="evidence" value="ECO:0007669"/>
    <property type="project" value="UniProtKB-SubCell"/>
</dbReference>
<evidence type="ECO:0000259" key="7">
    <source>
        <dbReference type="Pfam" id="PF00892"/>
    </source>
</evidence>
<comment type="caution">
    <text evidence="8">The sequence shown here is derived from an EMBL/GenBank/DDBJ whole genome shotgun (WGS) entry which is preliminary data.</text>
</comment>
<dbReference type="EMBL" id="JAINWA010000003">
    <property type="protein sequence ID" value="MCD1656135.1"/>
    <property type="molecule type" value="Genomic_DNA"/>
</dbReference>
<dbReference type="AlphaFoldDB" id="A0AAE3EJF9"/>
<keyword evidence="4 6" id="KW-1133">Transmembrane helix</keyword>
<keyword evidence="5 6" id="KW-0472">Membrane</keyword>
<feature type="transmembrane region" description="Helical" evidence="6">
    <location>
        <begin position="248"/>
        <end position="267"/>
    </location>
</feature>
<feature type="transmembrane region" description="Helical" evidence="6">
    <location>
        <begin position="12"/>
        <end position="32"/>
    </location>
</feature>
<feature type="transmembrane region" description="Helical" evidence="6">
    <location>
        <begin position="38"/>
        <end position="56"/>
    </location>
</feature>
<keyword evidence="2" id="KW-1003">Cell membrane</keyword>
<keyword evidence="3 6" id="KW-0812">Transmembrane</keyword>
<feature type="transmembrane region" description="Helical" evidence="6">
    <location>
        <begin position="273"/>
        <end position="290"/>
    </location>
</feature>